<evidence type="ECO:0000259" key="8">
    <source>
        <dbReference type="Pfam" id="PF12717"/>
    </source>
</evidence>
<feature type="domain" description="Nuclear condensin complex subunit 3 C-terminal" evidence="9">
    <location>
        <begin position="559"/>
        <end position="788"/>
    </location>
</feature>
<proteinExistence type="predicted"/>
<evidence type="ECO:0000256" key="1">
    <source>
        <dbReference type="ARBA" id="ARBA00004286"/>
    </source>
</evidence>
<name>A0A1R2BES2_9CILI</name>
<dbReference type="InterPro" id="IPR027165">
    <property type="entry name" value="CND3"/>
</dbReference>
<dbReference type="Proteomes" id="UP000187209">
    <property type="component" value="Unassembled WGS sequence"/>
</dbReference>
<evidence type="ECO:0008006" key="12">
    <source>
        <dbReference type="Google" id="ProtNLM"/>
    </source>
</evidence>
<dbReference type="GO" id="GO:0007076">
    <property type="term" value="P:mitotic chromosome condensation"/>
    <property type="evidence" value="ECO:0007669"/>
    <property type="project" value="InterPro"/>
</dbReference>
<evidence type="ECO:0000313" key="11">
    <source>
        <dbReference type="Proteomes" id="UP000187209"/>
    </source>
</evidence>
<evidence type="ECO:0000256" key="7">
    <source>
        <dbReference type="SAM" id="Coils"/>
    </source>
</evidence>
<evidence type="ECO:0000256" key="2">
    <source>
        <dbReference type="ARBA" id="ARBA00022454"/>
    </source>
</evidence>
<keyword evidence="3" id="KW-0132">Cell division</keyword>
<comment type="caution">
    <text evidence="10">The sequence shown here is derived from an EMBL/GenBank/DDBJ whole genome shotgun (WGS) entry which is preliminary data.</text>
</comment>
<sequence length="891" mass="104057">MTTERLVNLFNDSLKKRSRDRDAVISTVCGEYFVNPQVVYDFVIVILQNTFRRKKLIGHYTSSNLANDIFKLISRILGSLANQTKSSNQRKKLIDTIADYIKQCSKSINKFDRGGVIDFLVAFKTFEFADFAPLDAVVKEVVKILIVDKSHYIRGGALKLANCYSMKQEILLAVQSDPTPVIRKRAIDLLQLEDRYSALQSISKSLDDSSINVRLQAIMYYLRTNTMPDSQGLQKLFILMGTDPNNLIRSKSREVLFKLTKSFGYKSICSSIDLSGQNRISTESQHYLLSGLYDLLKSHTQDALDLLNTLLPNLIQQKEKTNIADLFLIRLSISICKSSFISLFPTIETFNLQTHLPILLDFFMQNTEEVFADYYFKLQNIILISFIDIEEHCREMIINKYLQICKDIPLHRFYKQKYSEEIDNELVKGYIEKFNDGFINFASNEEDVISTVVCIIREIYKDAEMHFLLRLKHELLDPVINGVMAEETENYGIKAPLQLKLEKTEKKIKQNEENRIMLRQSLKDKKINHIEIEDYDENKLKLETKKLKIMTKVLEKNYRGLMIYSHCVKQAEFAENVHPEYVNYAQNFIKPEIESTNLYISSLALNCLGYFCLLSNSAQVAGPDGYYMDFLGYFKNVREIKSIISVLFIFDMIMIRKLNFEGIMDECIRWLYMNFKDERESIRLITLEGFCKLLLKRIISDRVPYLYSILKTYFDPNMPGSNLSICQAFIENYINISEELTLELANAYLIYIFINRKDQSGKKNSAMKSDDKLFEIATLFSPEIEKTYQKTENIQLLIFVFCYNYFSQNKKFFMKIILKLSIEKFDQDMEKFVRNRLENLKNKHGSMAKDIDKCLKKLPQGREIVEDITYREYDLRINDIEALAELILREF</sequence>
<reference evidence="10 11" key="1">
    <citation type="submission" date="2016-11" db="EMBL/GenBank/DDBJ databases">
        <title>The macronuclear genome of Stentor coeruleus: a giant cell with tiny introns.</title>
        <authorList>
            <person name="Slabodnick M."/>
            <person name="Ruby J.G."/>
            <person name="Reiff S.B."/>
            <person name="Swart E.C."/>
            <person name="Gosai S."/>
            <person name="Prabakaran S."/>
            <person name="Witkowska E."/>
            <person name="Larue G.E."/>
            <person name="Fisher S."/>
            <person name="Freeman R.M."/>
            <person name="Gunawardena J."/>
            <person name="Chu W."/>
            <person name="Stover N.A."/>
            <person name="Gregory B.D."/>
            <person name="Nowacki M."/>
            <person name="Derisi J."/>
            <person name="Roy S.W."/>
            <person name="Marshall W.F."/>
            <person name="Sood P."/>
        </authorList>
    </citation>
    <scope>NUCLEOTIDE SEQUENCE [LARGE SCALE GENOMIC DNA]</scope>
    <source>
        <strain evidence="10">WM001</strain>
    </source>
</reference>
<dbReference type="Pfam" id="PF12717">
    <property type="entry name" value="Cnd1"/>
    <property type="match status" value="1"/>
</dbReference>
<feature type="domain" description="Condensin complex subunit 1 C-terminal" evidence="8">
    <location>
        <begin position="199"/>
        <end position="326"/>
    </location>
</feature>
<dbReference type="PANTHER" id="PTHR14418">
    <property type="entry name" value="CONDENSIN COMPLEX SUBUNIT 3-RELATED"/>
    <property type="match status" value="1"/>
</dbReference>
<dbReference type="PANTHER" id="PTHR14418:SF5">
    <property type="entry name" value="CONDENSIN COMPLEX SUBUNIT 3"/>
    <property type="match status" value="1"/>
</dbReference>
<dbReference type="InterPro" id="IPR016024">
    <property type="entry name" value="ARM-type_fold"/>
</dbReference>
<keyword evidence="2" id="KW-0158">Chromosome</keyword>
<keyword evidence="6" id="KW-0131">Cell cycle</keyword>
<keyword evidence="11" id="KW-1185">Reference proteome</keyword>
<dbReference type="AlphaFoldDB" id="A0A1R2BES2"/>
<evidence type="ECO:0000259" key="9">
    <source>
        <dbReference type="Pfam" id="PF12719"/>
    </source>
</evidence>
<evidence type="ECO:0000313" key="10">
    <source>
        <dbReference type="EMBL" id="OMJ75200.1"/>
    </source>
</evidence>
<evidence type="ECO:0000256" key="4">
    <source>
        <dbReference type="ARBA" id="ARBA00022776"/>
    </source>
</evidence>
<dbReference type="SUPFAM" id="SSF48371">
    <property type="entry name" value="ARM repeat"/>
    <property type="match status" value="1"/>
</dbReference>
<accession>A0A1R2BES2</accession>
<comment type="subcellular location">
    <subcellularLocation>
        <location evidence="1">Chromosome</location>
    </subcellularLocation>
</comment>
<protein>
    <recommendedName>
        <fullName evidence="12">Condensin complex subunit 1 C-terminal domain-containing protein</fullName>
    </recommendedName>
</protein>
<dbReference type="GO" id="GO:0000796">
    <property type="term" value="C:condensin complex"/>
    <property type="evidence" value="ECO:0007669"/>
    <property type="project" value="InterPro"/>
</dbReference>
<evidence type="ECO:0000256" key="6">
    <source>
        <dbReference type="ARBA" id="ARBA00023306"/>
    </source>
</evidence>
<organism evidence="10 11">
    <name type="scientific">Stentor coeruleus</name>
    <dbReference type="NCBI Taxonomy" id="5963"/>
    <lineage>
        <taxon>Eukaryota</taxon>
        <taxon>Sar</taxon>
        <taxon>Alveolata</taxon>
        <taxon>Ciliophora</taxon>
        <taxon>Postciliodesmatophora</taxon>
        <taxon>Heterotrichea</taxon>
        <taxon>Heterotrichida</taxon>
        <taxon>Stentoridae</taxon>
        <taxon>Stentor</taxon>
    </lineage>
</organism>
<keyword evidence="7" id="KW-0175">Coiled coil</keyword>
<evidence type="ECO:0000256" key="3">
    <source>
        <dbReference type="ARBA" id="ARBA00022618"/>
    </source>
</evidence>
<gene>
    <name evidence="10" type="ORF">SteCoe_25713</name>
</gene>
<feature type="coiled-coil region" evidence="7">
    <location>
        <begin position="494"/>
        <end position="521"/>
    </location>
</feature>
<evidence type="ECO:0000256" key="5">
    <source>
        <dbReference type="ARBA" id="ARBA00023067"/>
    </source>
</evidence>
<keyword evidence="5" id="KW-0226">DNA condensation</keyword>
<dbReference type="EMBL" id="MPUH01000704">
    <property type="protein sequence ID" value="OMJ75200.1"/>
    <property type="molecule type" value="Genomic_DNA"/>
</dbReference>
<dbReference type="InterPro" id="IPR032682">
    <property type="entry name" value="Cnd1_C"/>
</dbReference>
<dbReference type="GO" id="GO:0051301">
    <property type="term" value="P:cell division"/>
    <property type="evidence" value="ECO:0007669"/>
    <property type="project" value="UniProtKB-KW"/>
</dbReference>
<keyword evidence="4" id="KW-0498">Mitosis</keyword>
<dbReference type="Pfam" id="PF12719">
    <property type="entry name" value="Cnd3"/>
    <property type="match status" value="1"/>
</dbReference>
<dbReference type="InterPro" id="IPR025977">
    <property type="entry name" value="Cnd3_C"/>
</dbReference>
<dbReference type="GO" id="GO:0000793">
    <property type="term" value="C:condensed chromosome"/>
    <property type="evidence" value="ECO:0007669"/>
    <property type="project" value="TreeGrafter"/>
</dbReference>